<dbReference type="InterPro" id="IPR035109">
    <property type="entry name" value="ASPR"/>
</dbReference>
<dbReference type="EMBL" id="JOJR01000008">
    <property type="protein sequence ID" value="RCN52296.1"/>
    <property type="molecule type" value="Genomic_DNA"/>
</dbReference>
<accession>A0A368H6T1</accession>
<feature type="chain" id="PRO_5016801512" description="SCP domain-containing protein" evidence="1">
    <location>
        <begin position="20"/>
        <end position="155"/>
    </location>
</feature>
<evidence type="ECO:0000313" key="2">
    <source>
        <dbReference type="EMBL" id="RCN52296.1"/>
    </source>
</evidence>
<sequence>MMISAGLVLAALHLCSTMADDVPRCENTEMKNMPCDPKTRALLIKHITAKMSGNSLTYDCRMEDGMYSSIASLGVKKYSVTEDFPGIVPIAQMAHFEMEPTTLEDSEEKEGLIKDVVKKWSPKLAETKTATKFGCNHLIEKVGPNFRHKIGCMFM</sequence>
<proteinExistence type="predicted"/>
<gene>
    <name evidence="2" type="ORF">ANCCAN_01729</name>
</gene>
<reference evidence="2 3" key="1">
    <citation type="submission" date="2014-10" db="EMBL/GenBank/DDBJ databases">
        <title>Draft genome of the hookworm Ancylostoma caninum.</title>
        <authorList>
            <person name="Mitreva M."/>
        </authorList>
    </citation>
    <scope>NUCLEOTIDE SEQUENCE [LARGE SCALE GENOMIC DNA]</scope>
    <source>
        <strain evidence="2 3">Baltimore</strain>
    </source>
</reference>
<keyword evidence="1" id="KW-0732">Signal</keyword>
<feature type="signal peptide" evidence="1">
    <location>
        <begin position="1"/>
        <end position="19"/>
    </location>
</feature>
<evidence type="ECO:0000256" key="1">
    <source>
        <dbReference type="SAM" id="SignalP"/>
    </source>
</evidence>
<organism evidence="2 3">
    <name type="scientific">Ancylostoma caninum</name>
    <name type="common">Dog hookworm</name>
    <dbReference type="NCBI Taxonomy" id="29170"/>
    <lineage>
        <taxon>Eukaryota</taxon>
        <taxon>Metazoa</taxon>
        <taxon>Ecdysozoa</taxon>
        <taxon>Nematoda</taxon>
        <taxon>Chromadorea</taxon>
        <taxon>Rhabditida</taxon>
        <taxon>Rhabditina</taxon>
        <taxon>Rhabditomorpha</taxon>
        <taxon>Strongyloidea</taxon>
        <taxon>Ancylostomatidae</taxon>
        <taxon>Ancylostomatinae</taxon>
        <taxon>Ancylostoma</taxon>
    </lineage>
</organism>
<dbReference type="Pfam" id="PF17641">
    <property type="entry name" value="ASPRs"/>
    <property type="match status" value="1"/>
</dbReference>
<dbReference type="AlphaFoldDB" id="A0A368H6T1"/>
<evidence type="ECO:0000313" key="3">
    <source>
        <dbReference type="Proteomes" id="UP000252519"/>
    </source>
</evidence>
<name>A0A368H6T1_ANCCA</name>
<evidence type="ECO:0008006" key="4">
    <source>
        <dbReference type="Google" id="ProtNLM"/>
    </source>
</evidence>
<keyword evidence="3" id="KW-1185">Reference proteome</keyword>
<comment type="caution">
    <text evidence="2">The sequence shown here is derived from an EMBL/GenBank/DDBJ whole genome shotgun (WGS) entry which is preliminary data.</text>
</comment>
<protein>
    <recommendedName>
        <fullName evidence="4">SCP domain-containing protein</fullName>
    </recommendedName>
</protein>
<dbReference type="Proteomes" id="UP000252519">
    <property type="component" value="Unassembled WGS sequence"/>
</dbReference>